<comment type="caution">
    <text evidence="1">The sequence shown here is derived from an EMBL/GenBank/DDBJ whole genome shotgun (WGS) entry which is preliminary data.</text>
</comment>
<organism evidence="1 2">
    <name type="scientific">Pocillopora meandrina</name>
    <dbReference type="NCBI Taxonomy" id="46732"/>
    <lineage>
        <taxon>Eukaryota</taxon>
        <taxon>Metazoa</taxon>
        <taxon>Cnidaria</taxon>
        <taxon>Anthozoa</taxon>
        <taxon>Hexacorallia</taxon>
        <taxon>Scleractinia</taxon>
        <taxon>Astrocoeniina</taxon>
        <taxon>Pocilloporidae</taxon>
        <taxon>Pocillopora</taxon>
    </lineage>
</organism>
<dbReference type="Proteomes" id="UP001159428">
    <property type="component" value="Unassembled WGS sequence"/>
</dbReference>
<dbReference type="AlphaFoldDB" id="A0AAU9WIS2"/>
<sequence length="81" mass="9548">MTLEKVKALLHEFGLPLVNQLNTYQIALTEKLNVLGAQDDKILALMTEEHIKDEIKETGNFRESIHQMILRHMFKLYKPWK</sequence>
<protein>
    <submittedName>
        <fullName evidence="1">Uncharacterized protein</fullName>
    </submittedName>
</protein>
<evidence type="ECO:0000313" key="2">
    <source>
        <dbReference type="Proteomes" id="UP001159428"/>
    </source>
</evidence>
<accession>A0AAU9WIS2</accession>
<reference evidence="1 2" key="1">
    <citation type="submission" date="2022-05" db="EMBL/GenBank/DDBJ databases">
        <authorList>
            <consortium name="Genoscope - CEA"/>
            <person name="William W."/>
        </authorList>
    </citation>
    <scope>NUCLEOTIDE SEQUENCE [LARGE SCALE GENOMIC DNA]</scope>
</reference>
<name>A0AAU9WIS2_9CNID</name>
<evidence type="ECO:0000313" key="1">
    <source>
        <dbReference type="EMBL" id="CAH3114591.1"/>
    </source>
</evidence>
<keyword evidence="2" id="KW-1185">Reference proteome</keyword>
<proteinExistence type="predicted"/>
<gene>
    <name evidence="1" type="ORF">PMEA_00005539</name>
</gene>
<dbReference type="EMBL" id="CALNXJ010000014">
    <property type="protein sequence ID" value="CAH3114591.1"/>
    <property type="molecule type" value="Genomic_DNA"/>
</dbReference>